<accession>A0AAU9S4E7</accession>
<reference evidence="1 2" key="1">
    <citation type="submission" date="2022-03" db="EMBL/GenBank/DDBJ databases">
        <authorList>
            <person name="Nunn A."/>
            <person name="Chopra R."/>
            <person name="Nunn A."/>
            <person name="Contreras Garrido A."/>
        </authorList>
    </citation>
    <scope>NUCLEOTIDE SEQUENCE [LARGE SCALE GENOMIC DNA]</scope>
</reference>
<protein>
    <submittedName>
        <fullName evidence="1">Uncharacterized protein</fullName>
    </submittedName>
</protein>
<evidence type="ECO:0000313" key="2">
    <source>
        <dbReference type="Proteomes" id="UP000836841"/>
    </source>
</evidence>
<evidence type="ECO:0000313" key="1">
    <source>
        <dbReference type="EMBL" id="CAH2059708.1"/>
    </source>
</evidence>
<keyword evidence="2" id="KW-1185">Reference proteome</keyword>
<sequence>MEVSERDRRWDAERNGSHKRLWEKEFIKSHILIMGKSIKFQGQHETTYEAIKEMAKRNNKNKI</sequence>
<dbReference type="EMBL" id="OU466860">
    <property type="protein sequence ID" value="CAH2059708.1"/>
    <property type="molecule type" value="Genomic_DNA"/>
</dbReference>
<proteinExistence type="predicted"/>
<organism evidence="1 2">
    <name type="scientific">Thlaspi arvense</name>
    <name type="common">Field penny-cress</name>
    <dbReference type="NCBI Taxonomy" id="13288"/>
    <lineage>
        <taxon>Eukaryota</taxon>
        <taxon>Viridiplantae</taxon>
        <taxon>Streptophyta</taxon>
        <taxon>Embryophyta</taxon>
        <taxon>Tracheophyta</taxon>
        <taxon>Spermatophyta</taxon>
        <taxon>Magnoliopsida</taxon>
        <taxon>eudicotyledons</taxon>
        <taxon>Gunneridae</taxon>
        <taxon>Pentapetalae</taxon>
        <taxon>rosids</taxon>
        <taxon>malvids</taxon>
        <taxon>Brassicales</taxon>
        <taxon>Brassicaceae</taxon>
        <taxon>Thlaspideae</taxon>
        <taxon>Thlaspi</taxon>
    </lineage>
</organism>
<dbReference type="AlphaFoldDB" id="A0AAU9S4E7"/>
<name>A0AAU9S4E7_THLAR</name>
<gene>
    <name evidence="1" type="ORF">TAV2_LOCUS15013</name>
</gene>
<dbReference type="Proteomes" id="UP000836841">
    <property type="component" value="Chromosome 4"/>
</dbReference>